<gene>
    <name evidence="2" type="ORF">WNY58_15925</name>
</gene>
<comment type="caution">
    <text evidence="2">The sequence shown here is derived from an EMBL/GenBank/DDBJ whole genome shotgun (WGS) entry which is preliminary data.</text>
</comment>
<evidence type="ECO:0000256" key="1">
    <source>
        <dbReference type="SAM" id="Phobius"/>
    </source>
</evidence>
<accession>A0ABU9TVX6</accession>
<reference evidence="2 3" key="1">
    <citation type="submission" date="2024-03" db="EMBL/GenBank/DDBJ databases">
        <title>Community enrichment and isolation of bacterial strains for fucoidan degradation.</title>
        <authorList>
            <person name="Sichert A."/>
        </authorList>
    </citation>
    <scope>NUCLEOTIDE SEQUENCE [LARGE SCALE GENOMIC DNA]</scope>
    <source>
        <strain evidence="2 3">AS76</strain>
    </source>
</reference>
<dbReference type="Proteomes" id="UP001449225">
    <property type="component" value="Unassembled WGS sequence"/>
</dbReference>
<dbReference type="RefSeq" id="WP_231902226.1">
    <property type="nucleotide sequence ID" value="NZ_JBBMRA010000021.1"/>
</dbReference>
<feature type="transmembrane region" description="Helical" evidence="1">
    <location>
        <begin position="6"/>
        <end position="27"/>
    </location>
</feature>
<keyword evidence="1" id="KW-0472">Membrane</keyword>
<organism evidence="2 3">
    <name type="scientific">Neptuniibacter pectenicola</name>
    <dbReference type="NCBI Taxonomy" id="1806669"/>
    <lineage>
        <taxon>Bacteria</taxon>
        <taxon>Pseudomonadati</taxon>
        <taxon>Pseudomonadota</taxon>
        <taxon>Gammaproteobacteria</taxon>
        <taxon>Oceanospirillales</taxon>
        <taxon>Oceanospirillaceae</taxon>
        <taxon>Neptuniibacter</taxon>
    </lineage>
</organism>
<keyword evidence="1" id="KW-1133">Transmembrane helix</keyword>
<evidence type="ECO:0000313" key="3">
    <source>
        <dbReference type="Proteomes" id="UP001449225"/>
    </source>
</evidence>
<proteinExistence type="predicted"/>
<protein>
    <submittedName>
        <fullName evidence="2">Uncharacterized protein</fullName>
    </submittedName>
</protein>
<keyword evidence="3" id="KW-1185">Reference proteome</keyword>
<name>A0ABU9TVX6_9GAMM</name>
<keyword evidence="1" id="KW-0812">Transmembrane</keyword>
<evidence type="ECO:0000313" key="2">
    <source>
        <dbReference type="EMBL" id="MEM5537875.1"/>
    </source>
</evidence>
<sequence length="79" mass="9342">MSDEWVSYIAVGSMIVFAFGIVTLNAFRRRKEVPPPLASNDRKLYRLWRSDPDAYQRQYGQLDEQYRQAQNEKKRANSN</sequence>
<dbReference type="EMBL" id="JBBMRA010000021">
    <property type="protein sequence ID" value="MEM5537875.1"/>
    <property type="molecule type" value="Genomic_DNA"/>
</dbReference>